<proteinExistence type="predicted"/>
<reference evidence="1" key="1">
    <citation type="submission" date="2020-04" db="EMBL/GenBank/DDBJ databases">
        <authorList>
            <person name="Chiriac C."/>
            <person name="Salcher M."/>
            <person name="Ghai R."/>
            <person name="Kavagutti S V."/>
        </authorList>
    </citation>
    <scope>NUCLEOTIDE SEQUENCE</scope>
</reference>
<accession>A0A6J5KUB7</accession>
<organism evidence="1">
    <name type="scientific">uncultured Caudovirales phage</name>
    <dbReference type="NCBI Taxonomy" id="2100421"/>
    <lineage>
        <taxon>Viruses</taxon>
        <taxon>Duplodnaviria</taxon>
        <taxon>Heunggongvirae</taxon>
        <taxon>Uroviricota</taxon>
        <taxon>Caudoviricetes</taxon>
        <taxon>Peduoviridae</taxon>
        <taxon>Maltschvirus</taxon>
        <taxon>Maltschvirus maltsch</taxon>
    </lineage>
</organism>
<dbReference type="EMBL" id="LR796185">
    <property type="protein sequence ID" value="CAB4124726.1"/>
    <property type="molecule type" value="Genomic_DNA"/>
</dbReference>
<gene>
    <name evidence="1" type="ORF">UFOVP55_23</name>
</gene>
<evidence type="ECO:0000313" key="1">
    <source>
        <dbReference type="EMBL" id="CAB4124726.1"/>
    </source>
</evidence>
<sequence length="63" mass="7564">MIDVTFIHWEDVDHHLTQMRNRIKKLETALRDCMETAEVHEIPFRDRVMNISETARRALEGEQ</sequence>
<name>A0A6J5KUB7_9CAUD</name>
<protein>
    <submittedName>
        <fullName evidence="1">Uncharacterized protein</fullName>
    </submittedName>
</protein>